<organism evidence="9 10">
    <name type="scientific">Herbinix hemicellulosilytica</name>
    <dbReference type="NCBI Taxonomy" id="1564487"/>
    <lineage>
        <taxon>Bacteria</taxon>
        <taxon>Bacillati</taxon>
        <taxon>Bacillota</taxon>
        <taxon>Clostridia</taxon>
        <taxon>Lachnospirales</taxon>
        <taxon>Lachnospiraceae</taxon>
        <taxon>Herbinix</taxon>
    </lineage>
</organism>
<comment type="similarity">
    <text evidence="2">Belongs to the flagella basal body rod proteins family.</text>
</comment>
<dbReference type="Proteomes" id="UP000236497">
    <property type="component" value="Unassembled WGS sequence"/>
</dbReference>
<evidence type="ECO:0000259" key="8">
    <source>
        <dbReference type="Pfam" id="PF06429"/>
    </source>
</evidence>
<dbReference type="OrthoDB" id="9794148at2"/>
<protein>
    <recommendedName>
        <fullName evidence="3 6">Flagellar basal-body rod protein FlgC</fullName>
    </recommendedName>
</protein>
<accession>A0A0H5SHN2</accession>
<dbReference type="PANTHER" id="PTHR30435:SF2">
    <property type="entry name" value="FLAGELLAR BASAL-BODY ROD PROTEIN FLGC"/>
    <property type="match status" value="1"/>
</dbReference>
<dbReference type="PANTHER" id="PTHR30435">
    <property type="entry name" value="FLAGELLAR PROTEIN"/>
    <property type="match status" value="1"/>
</dbReference>
<evidence type="ECO:0000313" key="10">
    <source>
        <dbReference type="Proteomes" id="UP000236497"/>
    </source>
</evidence>
<dbReference type="GO" id="GO:0071978">
    <property type="term" value="P:bacterial-type flagellum-dependent swarming motility"/>
    <property type="evidence" value="ECO:0007669"/>
    <property type="project" value="TreeGrafter"/>
</dbReference>
<dbReference type="InterPro" id="IPR006299">
    <property type="entry name" value="FlgC"/>
</dbReference>
<dbReference type="EMBL" id="CVTD020000015">
    <property type="protein sequence ID" value="CRZ34570.1"/>
    <property type="molecule type" value="Genomic_DNA"/>
</dbReference>
<reference evidence="9 10" key="1">
    <citation type="submission" date="2015-06" db="EMBL/GenBank/DDBJ databases">
        <authorList>
            <person name="Wibberg Daniel"/>
        </authorList>
    </citation>
    <scope>NUCLEOTIDE SEQUENCE [LARGE SCALE GENOMIC DNA]</scope>
    <source>
        <strain evidence="9 10">T3/55T</strain>
    </source>
</reference>
<evidence type="ECO:0000256" key="2">
    <source>
        <dbReference type="ARBA" id="ARBA00009677"/>
    </source>
</evidence>
<evidence type="ECO:0000256" key="5">
    <source>
        <dbReference type="ARBA" id="ARBA00025933"/>
    </source>
</evidence>
<dbReference type="Pfam" id="PF06429">
    <property type="entry name" value="Flg_bbr_C"/>
    <property type="match status" value="1"/>
</dbReference>
<dbReference type="InterPro" id="IPR001444">
    <property type="entry name" value="Flag_bb_rod_N"/>
</dbReference>
<dbReference type="NCBIfam" id="TIGR01395">
    <property type="entry name" value="FlgC"/>
    <property type="match status" value="1"/>
</dbReference>
<dbReference type="RefSeq" id="WP_103202667.1">
    <property type="nucleotide sequence ID" value="NZ_CVTD020000015.1"/>
</dbReference>
<evidence type="ECO:0000259" key="7">
    <source>
        <dbReference type="Pfam" id="PF00460"/>
    </source>
</evidence>
<evidence type="ECO:0000256" key="4">
    <source>
        <dbReference type="ARBA" id="ARBA00023143"/>
    </source>
</evidence>
<dbReference type="InterPro" id="IPR010930">
    <property type="entry name" value="Flg_bb/hook_C_dom"/>
</dbReference>
<comment type="subcellular location">
    <subcellularLocation>
        <location evidence="1 6">Bacterial flagellum basal body</location>
    </subcellularLocation>
</comment>
<name>A0A0H5SHN2_HERHM</name>
<feature type="domain" description="Flagellar basal-body/hook protein C-terminal" evidence="8">
    <location>
        <begin position="99"/>
        <end position="140"/>
    </location>
</feature>
<dbReference type="GO" id="GO:0030694">
    <property type="term" value="C:bacterial-type flagellum basal body, rod"/>
    <property type="evidence" value="ECO:0007669"/>
    <property type="project" value="UniProtKB-UniRule"/>
</dbReference>
<feature type="domain" description="Flagellar basal body rod protein N-terminal" evidence="7">
    <location>
        <begin position="7"/>
        <end position="34"/>
    </location>
</feature>
<dbReference type="AlphaFoldDB" id="A0A0H5SHN2"/>
<evidence type="ECO:0000256" key="3">
    <source>
        <dbReference type="ARBA" id="ARBA00017941"/>
    </source>
</evidence>
<evidence type="ECO:0000256" key="1">
    <source>
        <dbReference type="ARBA" id="ARBA00004117"/>
    </source>
</evidence>
<sequence>MAAFSGMNISASGMSAQRLRMDVISQNIANVRTTRDKNGQPYKRKAVVFSERTTSPFQEIFMKTAGVPGNGVKVTRIVEDSETPMNKVYDPNHPDADEEGYVSYPNVIIVQEMTDLIDATRSYEANVTAFNATKSMALKGLEVGK</sequence>
<evidence type="ECO:0000256" key="6">
    <source>
        <dbReference type="RuleBase" id="RU362062"/>
    </source>
</evidence>
<keyword evidence="4 6" id="KW-0975">Bacterial flagellum</keyword>
<evidence type="ECO:0000313" key="9">
    <source>
        <dbReference type="EMBL" id="CRZ34570.1"/>
    </source>
</evidence>
<proteinExistence type="inferred from homology"/>
<keyword evidence="10" id="KW-1185">Reference proteome</keyword>
<comment type="subunit">
    <text evidence="5 6">The basal body constitutes a major portion of the flagellar organelle and consists of four rings (L,P,S, and M) mounted on a central rod. The rod consists of about 26 subunits of FlgG in the distal portion, and FlgB, FlgC and FlgF are thought to build up the proximal portion of the rod with about 6 subunits each.</text>
</comment>
<gene>
    <name evidence="9" type="ORF">HHT355_1369</name>
</gene>
<dbReference type="Pfam" id="PF00460">
    <property type="entry name" value="Flg_bb_rod"/>
    <property type="match status" value="1"/>
</dbReference>